<keyword evidence="4" id="KW-1185">Reference proteome</keyword>
<feature type="domain" description="T6SS Phospholipase effector Tle1-like catalytic" evidence="2">
    <location>
        <begin position="3"/>
        <end position="296"/>
    </location>
</feature>
<dbReference type="InterPro" id="IPR018712">
    <property type="entry name" value="Tle1-like_cat"/>
</dbReference>
<accession>A0ABX6EDI2</accession>
<evidence type="ECO:0000313" key="4">
    <source>
        <dbReference type="Proteomes" id="UP000424673"/>
    </source>
</evidence>
<proteinExistence type="predicted"/>
<dbReference type="EMBL" id="CP044328">
    <property type="protein sequence ID" value="QGM92922.1"/>
    <property type="molecule type" value="Genomic_DNA"/>
</dbReference>
<dbReference type="RefSeq" id="WP_154450851.1">
    <property type="nucleotide sequence ID" value="NZ_CP044328.1"/>
</dbReference>
<dbReference type="Proteomes" id="UP000424673">
    <property type="component" value="Chromosome"/>
</dbReference>
<keyword evidence="1" id="KW-1133">Transmembrane helix</keyword>
<evidence type="ECO:0000256" key="1">
    <source>
        <dbReference type="SAM" id="Phobius"/>
    </source>
</evidence>
<feature type="transmembrane region" description="Helical" evidence="1">
    <location>
        <begin position="593"/>
        <end position="616"/>
    </location>
</feature>
<gene>
    <name evidence="3" type="ORF">F7D13_02215</name>
</gene>
<evidence type="ECO:0000259" key="2">
    <source>
        <dbReference type="Pfam" id="PF09994"/>
    </source>
</evidence>
<organism evidence="3 4">
    <name type="scientific">Methylocystis rosea</name>
    <dbReference type="NCBI Taxonomy" id="173366"/>
    <lineage>
        <taxon>Bacteria</taxon>
        <taxon>Pseudomonadati</taxon>
        <taxon>Pseudomonadota</taxon>
        <taxon>Alphaproteobacteria</taxon>
        <taxon>Hyphomicrobiales</taxon>
        <taxon>Methylocystaceae</taxon>
        <taxon>Methylocystis</taxon>
    </lineage>
</organism>
<sequence length="914" mass="101678">MSKKIVLLADGTGNGLLVQVSNICRLWQALDTSTNGQIVLYIPGVGTQGFKPIAMLDGATGLGVPSNVRKLYRFLCANWEFDDEIYMFGFSRGAFTIRTLIDLIRIEGLLPNDVTRVEMHRLSMAAWRSYRKHDARWDWSKPWKISPTFPIFRAFRDVLLFVWRRAWGHRSYASVKATRPGERSGEQVKIKFVGLFDTVEAYGVPVEELRAAINWVWPISFGGNHRVSEKVECIRHALSLDDERTTFHPIRIDQKSNAQCPDRIKEFWFAGVHSDVGGGYPDSSQALVPFVWILDEAVKAGLVLRNGEIEEFRAHSSPFGPVHDSRAGMAVLYRYHPRVIARSDEEGNSYGSTLVHHSVIERIVHGSDNYAPISLPNDIQISLPDGSEFEDTLNAGFRQIAGRDDAISSSSAALNTHRMRRACDAIENLQKPNRTDIDLALDLVWLRRVNYFATITLLALLVLLPWLGDSIERCLRWLASLIGSSRVNSEVDAIGGGAANFFRGIVDSLQAVTPSYVAPYWQSLRSHPLIAGVLIALSAMLLWGGANLGVKINDHARRAWRSRSIAAGQGAGPRPGPLMMVARKMRLSPAAAAIHRVASGYLLPIIWGVALAIAVLPPLAGLVSRWIFDYQVGAGKVCYGTDNREKWPAQSPLRAKTPQLLSVGANETLSKRGWSRGREEENGFRTSDPCWASGFQVERGVAYRLFINIDTAAGDQPWFDQLIMTDVGGFESDSFVRKFFLAWFLRWPSAGWFQPVARIGEQGDAEWPLASLDKSGPIAMNGDKCTQLPIRYDHTSERQAFCHTANAPKTCAQDRLDLPWDAQLPKDEREAANAAWERRVFHSGENGAACMSAYPRKTFVSDFVASKSGELFLFVNDAVGFPFSRQPQTPYRNNLGTATITLQRVSPPPDAAPE</sequence>
<dbReference type="Pfam" id="PF09994">
    <property type="entry name" value="T6SS_Tle1-like_cat"/>
    <property type="match status" value="1"/>
</dbReference>
<dbReference type="PANTHER" id="PTHR33840">
    <property type="match status" value="1"/>
</dbReference>
<keyword evidence="1" id="KW-0812">Transmembrane</keyword>
<protein>
    <submittedName>
        <fullName evidence="3">DUF2235 domain-containing protein</fullName>
    </submittedName>
</protein>
<feature type="transmembrane region" description="Helical" evidence="1">
    <location>
        <begin position="529"/>
        <end position="550"/>
    </location>
</feature>
<keyword evidence="1" id="KW-0472">Membrane</keyword>
<name>A0ABX6EDI2_9HYPH</name>
<reference evidence="4" key="1">
    <citation type="submission" date="2019-09" db="EMBL/GenBank/DDBJ databases">
        <title>Isolation and complete genome sequencing of Methylocystis species.</title>
        <authorList>
            <person name="Rumah B.L."/>
            <person name="Stead C.E."/>
            <person name="Stevens B.C."/>
            <person name="Minton N.P."/>
            <person name="Grosse-Honebrink A."/>
            <person name="Zhang Y."/>
        </authorList>
    </citation>
    <scope>NUCLEOTIDE SEQUENCE [LARGE SCALE GENOMIC DNA]</scope>
    <source>
        <strain evidence="4">BRCS1</strain>
    </source>
</reference>
<reference evidence="3 4" key="2">
    <citation type="journal article" date="2021" name="AMB Express">
        <title>Isolation and characterisation of Methylocystis spp. for poly-3-hydroxybutyrate production using waste methane feedstocks.</title>
        <authorList>
            <person name="Rumah B.L."/>
            <person name="Stead C.E."/>
            <person name="Claxton Stevens B.H."/>
            <person name="Minton N.P."/>
            <person name="Grosse-Honebrink A."/>
            <person name="Zhang Y."/>
        </authorList>
    </citation>
    <scope>NUCLEOTIDE SEQUENCE [LARGE SCALE GENOMIC DNA]</scope>
    <source>
        <strain evidence="3 4">BRCS1</strain>
    </source>
</reference>
<evidence type="ECO:0000313" key="3">
    <source>
        <dbReference type="EMBL" id="QGM92922.1"/>
    </source>
</evidence>
<dbReference type="PANTHER" id="PTHR33840:SF1">
    <property type="entry name" value="TLE1 PHOSPHOLIPASE DOMAIN-CONTAINING PROTEIN"/>
    <property type="match status" value="1"/>
</dbReference>